<name>A0A3N0XN02_ANAGA</name>
<dbReference type="CDD" id="cd01852">
    <property type="entry name" value="AIG1"/>
    <property type="match status" value="1"/>
</dbReference>
<feature type="transmembrane region" description="Helical" evidence="6">
    <location>
        <begin position="464"/>
        <end position="485"/>
    </location>
</feature>
<accession>A0A3N0XN02</accession>
<evidence type="ECO:0000256" key="4">
    <source>
        <dbReference type="SAM" id="Coils"/>
    </source>
</evidence>
<dbReference type="InterPro" id="IPR045058">
    <property type="entry name" value="GIMA/IAN/Toc"/>
</dbReference>
<feature type="domain" description="AIG1-type G" evidence="7">
    <location>
        <begin position="1"/>
        <end position="179"/>
    </location>
</feature>
<dbReference type="InterPro" id="IPR006703">
    <property type="entry name" value="G_AIG1"/>
</dbReference>
<dbReference type="FunFam" id="3.40.50.300:FF:000366">
    <property type="entry name" value="GTPase, IMAP family member 2"/>
    <property type="match status" value="1"/>
</dbReference>
<dbReference type="SUPFAM" id="SSF52540">
    <property type="entry name" value="P-loop containing nucleoside triphosphate hydrolases"/>
    <property type="match status" value="2"/>
</dbReference>
<keyword evidence="4" id="KW-0175">Coiled coil</keyword>
<dbReference type="Pfam" id="PF04548">
    <property type="entry name" value="AIG1"/>
    <property type="match status" value="2"/>
</dbReference>
<reference evidence="8 9" key="1">
    <citation type="submission" date="2018-10" db="EMBL/GenBank/DDBJ databases">
        <title>Genome assembly for a Yunnan-Guizhou Plateau 3E fish, Anabarilius grahami (Regan), and its evolutionary and genetic applications.</title>
        <authorList>
            <person name="Jiang W."/>
        </authorList>
    </citation>
    <scope>NUCLEOTIDE SEQUENCE [LARGE SCALE GENOMIC DNA]</scope>
    <source>
        <strain evidence="8">AG-KIZ</strain>
        <tissue evidence="8">Muscle</tissue>
    </source>
</reference>
<dbReference type="InterPro" id="IPR027417">
    <property type="entry name" value="P-loop_NTPase"/>
</dbReference>
<keyword evidence="2" id="KW-0547">Nucleotide-binding</keyword>
<feature type="domain" description="AIG1-type G" evidence="7">
    <location>
        <begin position="183"/>
        <end position="383"/>
    </location>
</feature>
<dbReference type="PROSITE" id="PS51720">
    <property type="entry name" value="G_AIG1"/>
    <property type="match status" value="2"/>
</dbReference>
<feature type="region of interest" description="Disordered" evidence="5">
    <location>
        <begin position="542"/>
        <end position="567"/>
    </location>
</feature>
<evidence type="ECO:0000256" key="6">
    <source>
        <dbReference type="SAM" id="Phobius"/>
    </source>
</evidence>
<keyword evidence="9" id="KW-1185">Reference proteome</keyword>
<dbReference type="OrthoDB" id="8954335at2759"/>
<comment type="similarity">
    <text evidence="1">Belongs to the TRAFAC class TrmE-Era-EngA-EngB-Septin-like GTPase superfamily. AIG1/Toc34/Toc159-like paraseptin GTPase family. IAN subfamily.</text>
</comment>
<evidence type="ECO:0000313" key="8">
    <source>
        <dbReference type="EMBL" id="ROI63313.1"/>
    </source>
</evidence>
<organism evidence="8 9">
    <name type="scientific">Anabarilius grahami</name>
    <name type="common">Kanglang fish</name>
    <name type="synonym">Barilius grahami</name>
    <dbReference type="NCBI Taxonomy" id="495550"/>
    <lineage>
        <taxon>Eukaryota</taxon>
        <taxon>Metazoa</taxon>
        <taxon>Chordata</taxon>
        <taxon>Craniata</taxon>
        <taxon>Vertebrata</taxon>
        <taxon>Euteleostomi</taxon>
        <taxon>Actinopterygii</taxon>
        <taxon>Neopterygii</taxon>
        <taxon>Teleostei</taxon>
        <taxon>Ostariophysi</taxon>
        <taxon>Cypriniformes</taxon>
        <taxon>Xenocyprididae</taxon>
        <taxon>Xenocypridinae</taxon>
        <taxon>Xenocypridinae incertae sedis</taxon>
        <taxon>Anabarilius</taxon>
    </lineage>
</organism>
<dbReference type="GO" id="GO:0005525">
    <property type="term" value="F:GTP binding"/>
    <property type="evidence" value="ECO:0007669"/>
    <property type="project" value="UniProtKB-KW"/>
</dbReference>
<dbReference type="AlphaFoldDB" id="A0A3N0XN02"/>
<dbReference type="Proteomes" id="UP000281406">
    <property type="component" value="Unassembled WGS sequence"/>
</dbReference>
<evidence type="ECO:0000256" key="5">
    <source>
        <dbReference type="SAM" id="MobiDB-lite"/>
    </source>
</evidence>
<evidence type="ECO:0000256" key="3">
    <source>
        <dbReference type="ARBA" id="ARBA00023134"/>
    </source>
</evidence>
<feature type="transmembrane region" description="Helical" evidence="6">
    <location>
        <begin position="524"/>
        <end position="547"/>
    </location>
</feature>
<evidence type="ECO:0000256" key="1">
    <source>
        <dbReference type="ARBA" id="ARBA00008535"/>
    </source>
</evidence>
<feature type="compositionally biased region" description="Acidic residues" evidence="5">
    <location>
        <begin position="556"/>
        <end position="567"/>
    </location>
</feature>
<evidence type="ECO:0000313" key="9">
    <source>
        <dbReference type="Proteomes" id="UP000281406"/>
    </source>
</evidence>
<keyword evidence="6" id="KW-0812">Transmembrane</keyword>
<dbReference type="EMBL" id="RJVU01070029">
    <property type="protein sequence ID" value="ROI63313.1"/>
    <property type="molecule type" value="Genomic_DNA"/>
</dbReference>
<dbReference type="Gene3D" id="3.40.50.300">
    <property type="entry name" value="P-loop containing nucleotide triphosphate hydrolases"/>
    <property type="match status" value="2"/>
</dbReference>
<comment type="caution">
    <text evidence="8">The sequence shown here is derived from an EMBL/GenBank/DDBJ whole genome shotgun (WGS) entry which is preliminary data.</text>
</comment>
<evidence type="ECO:0000256" key="2">
    <source>
        <dbReference type="ARBA" id="ARBA00022741"/>
    </source>
</evidence>
<protein>
    <submittedName>
        <fullName evidence="8">GTPase IMAP family member 8</fullName>
    </submittedName>
</protein>
<evidence type="ECO:0000259" key="7">
    <source>
        <dbReference type="PROSITE" id="PS51720"/>
    </source>
</evidence>
<dbReference type="PANTHER" id="PTHR10903:SF186">
    <property type="entry name" value="GTPASE IMAP FAMILY MEMBER 4-LIKE-RELATED"/>
    <property type="match status" value="1"/>
</dbReference>
<keyword evidence="6" id="KW-1133">Transmembrane helix</keyword>
<keyword evidence="6" id="KW-0472">Membrane</keyword>
<feature type="coiled-coil region" evidence="4">
    <location>
        <begin position="108"/>
        <end position="135"/>
    </location>
</feature>
<feature type="transmembrane region" description="Helical" evidence="6">
    <location>
        <begin position="492"/>
        <end position="512"/>
    </location>
</feature>
<gene>
    <name evidence="8" type="ORF">DPX16_0584</name>
</gene>
<sequence>MLGREAFKSRTSYKPVTEDVTAETGRVCGLPVTVYDTPGFSGAESKKELLMYEEVLQKCDSGLCVFLLVFKAGIFTEVDRKTVEKIEEILGKNNLKNTWILFTRGDQLEDAKLTMNEFINETESLKELIQKYEGRFHVFNNKTKGHCDQVRPLISKVFQNNLKNLAKNPQQGVSIRDIPAVSLSSRRIVLLGKTGVGKSASGNTILGEEEFRSEGGKRSVTHECSNAHATVSGRKVSVVDTPPFFDTKMDPEAFMTEIMRSAYLSSPGPHAFLIVFPVNMKITDQEMQIPQIIEMMFSEEVLKYSIILFTHGDQLKRQDLEELMQENCGLRRLVDQCGGRYHVFNNKDQRNREQVNDLLQKIDTMIEQNGGGHYSNEMFEDAERFRQEERERKQGLNQRHEETALTCPSVILSGLGSQIKSEAERSKEKSQLEKESYYSKYWNFSVLGAAIASAVGAITKPITLVAAAAGAAVGAAAAGAVGVVAGGVVAGAAAAGAVGVVAGGVVAGAAAAGPVGVVAGGDAALAAVGAAGGVVAGAVGGGAAGAAGTQRRQLEEKEEEQEEKNKK</sequence>
<keyword evidence="3" id="KW-0342">GTP-binding</keyword>
<proteinExistence type="inferred from homology"/>
<dbReference type="PANTHER" id="PTHR10903">
    <property type="entry name" value="GTPASE, IMAP FAMILY MEMBER-RELATED"/>
    <property type="match status" value="1"/>
</dbReference>